<evidence type="ECO:0000256" key="2">
    <source>
        <dbReference type="ARBA" id="ARBA00023235"/>
    </source>
</evidence>
<organism evidence="6 7">
    <name type="scientific">Brassica oleracea var. oleracea</name>
    <dbReference type="NCBI Taxonomy" id="109376"/>
    <lineage>
        <taxon>Eukaryota</taxon>
        <taxon>Viridiplantae</taxon>
        <taxon>Streptophyta</taxon>
        <taxon>Embryophyta</taxon>
        <taxon>Tracheophyta</taxon>
        <taxon>Spermatophyta</taxon>
        <taxon>Magnoliopsida</taxon>
        <taxon>eudicotyledons</taxon>
        <taxon>Gunneridae</taxon>
        <taxon>Pentapetalae</taxon>
        <taxon>rosids</taxon>
        <taxon>malvids</taxon>
        <taxon>Brassicales</taxon>
        <taxon>Brassicaceae</taxon>
        <taxon>Brassiceae</taxon>
        <taxon>Brassica</taxon>
    </lineage>
</organism>
<evidence type="ECO:0008006" key="8">
    <source>
        <dbReference type="Google" id="ProtNLM"/>
    </source>
</evidence>
<dbReference type="Gramene" id="Bo3g055240.1">
    <property type="protein sequence ID" value="Bo3g055240.1"/>
    <property type="gene ID" value="Bo3g055240"/>
</dbReference>
<evidence type="ECO:0000256" key="1">
    <source>
        <dbReference type="ARBA" id="ARBA00006206"/>
    </source>
</evidence>
<dbReference type="OMA" id="CLESHAI"/>
<feature type="chain" id="PRO_5002258301" description="Aldose 1-epimerase" evidence="5">
    <location>
        <begin position="24"/>
        <end position="454"/>
    </location>
</feature>
<dbReference type="GO" id="GO:0030246">
    <property type="term" value="F:carbohydrate binding"/>
    <property type="evidence" value="ECO:0007669"/>
    <property type="project" value="InterPro"/>
</dbReference>
<feature type="compositionally biased region" description="Basic and acidic residues" evidence="4">
    <location>
        <begin position="48"/>
        <end position="77"/>
    </location>
</feature>
<comment type="similarity">
    <text evidence="1">Belongs to the aldose epimerase family.</text>
</comment>
<dbReference type="Gene3D" id="2.70.98.10">
    <property type="match status" value="1"/>
</dbReference>
<feature type="compositionally biased region" description="Basic and acidic residues" evidence="4">
    <location>
        <begin position="93"/>
        <end position="103"/>
    </location>
</feature>
<feature type="signal peptide" evidence="5">
    <location>
        <begin position="1"/>
        <end position="23"/>
    </location>
</feature>
<dbReference type="PANTHER" id="PTHR10091:SF24">
    <property type="entry name" value="GALACTOSE MUTAROTASE-LIKE SUPERFAMILY PROTEIN"/>
    <property type="match status" value="1"/>
</dbReference>
<dbReference type="AlphaFoldDB" id="A0A0D3B9A8"/>
<feature type="compositionally biased region" description="Acidic residues" evidence="4">
    <location>
        <begin position="104"/>
        <end position="131"/>
    </location>
</feature>
<keyword evidence="7" id="KW-1185">Reference proteome</keyword>
<reference evidence="6" key="2">
    <citation type="submission" date="2015-03" db="UniProtKB">
        <authorList>
            <consortium name="EnsemblPlants"/>
        </authorList>
    </citation>
    <scope>IDENTIFICATION</scope>
</reference>
<dbReference type="GeneID" id="106332766"/>
<evidence type="ECO:0000256" key="3">
    <source>
        <dbReference type="ARBA" id="ARBA00023277"/>
    </source>
</evidence>
<dbReference type="STRING" id="109376.A0A0D3B9A8"/>
<dbReference type="InterPro" id="IPR008183">
    <property type="entry name" value="Aldose_1/G6P_1-epimerase"/>
</dbReference>
<dbReference type="HOGENOM" id="CLU_031753_1_0_1"/>
<proteinExistence type="inferred from homology"/>
<keyword evidence="2" id="KW-0413">Isomerase</keyword>
<keyword evidence="3" id="KW-0119">Carbohydrate metabolism</keyword>
<dbReference type="SUPFAM" id="SSF74650">
    <property type="entry name" value="Galactose mutarotase-like"/>
    <property type="match status" value="1"/>
</dbReference>
<dbReference type="eggNOG" id="KOG1604">
    <property type="taxonomic scope" value="Eukaryota"/>
</dbReference>
<dbReference type="OrthoDB" id="274691at2759"/>
<dbReference type="GO" id="GO:0004034">
    <property type="term" value="F:aldose 1-epimerase activity"/>
    <property type="evidence" value="ECO:0007669"/>
    <property type="project" value="TreeGrafter"/>
</dbReference>
<sequence length="454" mass="50476">MVRVSVLLCFVILVVIMVSVSFAENNEVKSTSLKKVKGQETDQSITKVNDDGEHDDGHDQDHDNDNDDEHDHNHDHDNADDDDHDNDDDDDHDHDNDNDQDNDHEGDDDNDQDDHDNDNEGGDDNDDGEDEKETLGVYELKKGSLTVRFTNRGASIISLLFPDKNGKTEDVVLGYDSVNEYMNDTVFFGATVGRVANRREKTVANDAKNTIQGGKKGFGHAIWRVAKHRYNGKKPYIVFTYTSPDGDQGFPGRLDVTATYTLVGENQLQLVMEAKAREKATPVNLVHHSYWNLGGHSNGDILSEEIQILGSGYAHVDDNLIPTGKILSVKGTSYDFLKLRPIKDNINEIKLGHGINYCLDGVANQMRKVVVLVDKKSKRKMELSTDQSGLKFYTGGSLKTMKGKNGSVYKAYSGLCLETQSLSSAISNHYLPSQIVKPGGKYKHTLLFKFSIVP</sequence>
<dbReference type="Proteomes" id="UP000032141">
    <property type="component" value="Chromosome C3"/>
</dbReference>
<keyword evidence="5" id="KW-0732">Signal</keyword>
<feature type="region of interest" description="Disordered" evidence="4">
    <location>
        <begin position="33"/>
        <end position="131"/>
    </location>
</feature>
<evidence type="ECO:0000313" key="7">
    <source>
        <dbReference type="Proteomes" id="UP000032141"/>
    </source>
</evidence>
<feature type="compositionally biased region" description="Acidic residues" evidence="4">
    <location>
        <begin position="78"/>
        <end position="92"/>
    </location>
</feature>
<dbReference type="Pfam" id="PF01263">
    <property type="entry name" value="Aldose_epim"/>
    <property type="match status" value="1"/>
</dbReference>
<evidence type="ECO:0000256" key="5">
    <source>
        <dbReference type="SAM" id="SignalP"/>
    </source>
</evidence>
<dbReference type="GO" id="GO:0033499">
    <property type="term" value="P:galactose catabolic process via UDP-galactose, Leloir pathway"/>
    <property type="evidence" value="ECO:0007669"/>
    <property type="project" value="TreeGrafter"/>
</dbReference>
<name>A0A0D3B9A8_BRAOL</name>
<dbReference type="InterPro" id="IPR014718">
    <property type="entry name" value="GH-type_carb-bd"/>
</dbReference>
<evidence type="ECO:0000313" key="6">
    <source>
        <dbReference type="EnsemblPlants" id="Bo3g055240.1"/>
    </source>
</evidence>
<dbReference type="PANTHER" id="PTHR10091">
    <property type="entry name" value="ALDOSE-1-EPIMERASE"/>
    <property type="match status" value="1"/>
</dbReference>
<dbReference type="InterPro" id="IPR011013">
    <property type="entry name" value="Gal_mutarotase_sf_dom"/>
</dbReference>
<dbReference type="CDD" id="cd09019">
    <property type="entry name" value="galactose_mutarotase_like"/>
    <property type="match status" value="1"/>
</dbReference>
<dbReference type="InterPro" id="IPR047215">
    <property type="entry name" value="Galactose_mutarotase-like"/>
</dbReference>
<reference evidence="6 7" key="1">
    <citation type="journal article" date="2014" name="Genome Biol.">
        <title>Transcriptome and methylome profiling reveals relics of genome dominance in the mesopolyploid Brassica oleracea.</title>
        <authorList>
            <person name="Parkin I.A."/>
            <person name="Koh C."/>
            <person name="Tang H."/>
            <person name="Robinson S.J."/>
            <person name="Kagale S."/>
            <person name="Clarke W.E."/>
            <person name="Town C.D."/>
            <person name="Nixon J."/>
            <person name="Krishnakumar V."/>
            <person name="Bidwell S.L."/>
            <person name="Denoeud F."/>
            <person name="Belcram H."/>
            <person name="Links M.G."/>
            <person name="Just J."/>
            <person name="Clarke C."/>
            <person name="Bender T."/>
            <person name="Huebert T."/>
            <person name="Mason A.S."/>
            <person name="Pires J.C."/>
            <person name="Barker G."/>
            <person name="Moore J."/>
            <person name="Walley P.G."/>
            <person name="Manoli S."/>
            <person name="Batley J."/>
            <person name="Edwards D."/>
            <person name="Nelson M.N."/>
            <person name="Wang X."/>
            <person name="Paterson A.H."/>
            <person name="King G."/>
            <person name="Bancroft I."/>
            <person name="Chalhoub B."/>
            <person name="Sharpe A.G."/>
        </authorList>
    </citation>
    <scope>NUCLEOTIDE SEQUENCE</scope>
    <source>
        <strain evidence="6 7">cv. TO1000</strain>
    </source>
</reference>
<protein>
    <recommendedName>
        <fullName evidence="8">Aldose 1-epimerase</fullName>
    </recommendedName>
</protein>
<dbReference type="EnsemblPlants" id="Bo3g055240.1">
    <property type="protein sequence ID" value="Bo3g055240.1"/>
    <property type="gene ID" value="Bo3g055240"/>
</dbReference>
<dbReference type="GO" id="GO:0006006">
    <property type="term" value="P:glucose metabolic process"/>
    <property type="evidence" value="ECO:0007669"/>
    <property type="project" value="TreeGrafter"/>
</dbReference>
<evidence type="ECO:0000256" key="4">
    <source>
        <dbReference type="SAM" id="MobiDB-lite"/>
    </source>
</evidence>
<dbReference type="RefSeq" id="XP_013626717.1">
    <property type="nucleotide sequence ID" value="XM_013771263.1"/>
</dbReference>
<dbReference type="KEGG" id="boe:106332766"/>
<accession>A0A0D3B9A8</accession>